<protein>
    <submittedName>
        <fullName evidence="1">Uncharacterized protein</fullName>
    </submittedName>
</protein>
<dbReference type="EMBL" id="JAIFZO010000002">
    <property type="protein sequence ID" value="MCX4233195.1"/>
    <property type="molecule type" value="Genomic_DNA"/>
</dbReference>
<gene>
    <name evidence="1" type="ORF">K3769_10445</name>
</gene>
<keyword evidence="2" id="KW-1185">Reference proteome</keyword>
<comment type="caution">
    <text evidence="1">The sequence shown here is derived from an EMBL/GenBank/DDBJ whole genome shotgun (WGS) entry which is preliminary data.</text>
</comment>
<reference evidence="1" key="1">
    <citation type="journal article" date="2022" name="bioRxiv">
        <title>Discovery and biosynthetic assessment of Streptomyces ortus sp nov. isolated from a deep-sea sponge.</title>
        <authorList>
            <person name="Williams S.E."/>
        </authorList>
    </citation>
    <scope>NUCLEOTIDE SEQUENCE</scope>
    <source>
        <strain evidence="1">A15ISP2-DRY2</strain>
    </source>
</reference>
<organism evidence="1 2">
    <name type="scientific">Streptomyces ortus</name>
    <dbReference type="NCBI Taxonomy" id="2867268"/>
    <lineage>
        <taxon>Bacteria</taxon>
        <taxon>Bacillati</taxon>
        <taxon>Actinomycetota</taxon>
        <taxon>Actinomycetes</taxon>
        <taxon>Kitasatosporales</taxon>
        <taxon>Streptomycetaceae</taxon>
        <taxon>Streptomyces</taxon>
    </lineage>
</organism>
<name>A0ABT3UZK5_9ACTN</name>
<proteinExistence type="predicted"/>
<accession>A0ABT3UZK5</accession>
<dbReference type="Proteomes" id="UP001165590">
    <property type="component" value="Unassembled WGS sequence"/>
</dbReference>
<sequence>MFGICLKRELSRSKKSALAIAMGLALVERDERGGALTLNVTKVDGGFTQGWARTDTSSRGSQR</sequence>
<evidence type="ECO:0000313" key="2">
    <source>
        <dbReference type="Proteomes" id="UP001165590"/>
    </source>
</evidence>
<evidence type="ECO:0000313" key="1">
    <source>
        <dbReference type="EMBL" id="MCX4233195.1"/>
    </source>
</evidence>
<dbReference type="RefSeq" id="WP_267031759.1">
    <property type="nucleotide sequence ID" value="NZ_JAIFZO010000002.1"/>
</dbReference>